<dbReference type="SUPFAM" id="SSF50978">
    <property type="entry name" value="WD40 repeat-like"/>
    <property type="match status" value="1"/>
</dbReference>
<dbReference type="InterPro" id="IPR015943">
    <property type="entry name" value="WD40/YVTN_repeat-like_dom_sf"/>
</dbReference>
<dbReference type="CDD" id="cd00200">
    <property type="entry name" value="WD40"/>
    <property type="match status" value="1"/>
</dbReference>
<dbReference type="RefSeq" id="WP_077548909.1">
    <property type="nucleotide sequence ID" value="NZ_JACHEJ010000011.1"/>
</dbReference>
<evidence type="ECO:0000256" key="1">
    <source>
        <dbReference type="ARBA" id="ARBA00022448"/>
    </source>
</evidence>
<dbReference type="Proteomes" id="UP000535501">
    <property type="component" value="Unassembled WGS sequence"/>
</dbReference>
<dbReference type="PROSITE" id="PS50082">
    <property type="entry name" value="WD_REPEATS_2"/>
    <property type="match status" value="4"/>
</dbReference>
<evidence type="ECO:0000256" key="5">
    <source>
        <dbReference type="ARBA" id="ARBA00022737"/>
    </source>
</evidence>
<feature type="repeat" description="WD" evidence="8">
    <location>
        <begin position="27"/>
        <end position="68"/>
    </location>
</feature>
<keyword evidence="1" id="KW-0813">Transport</keyword>
<dbReference type="InterPro" id="IPR009056">
    <property type="entry name" value="Cyt_c-like_dom"/>
</dbReference>
<dbReference type="Gene3D" id="2.130.10.10">
    <property type="entry name" value="YVTN repeat-like/Quinoprotein amine dehydrogenase"/>
    <property type="match status" value="2"/>
</dbReference>
<dbReference type="GO" id="GO:0009055">
    <property type="term" value="F:electron transfer activity"/>
    <property type="evidence" value="ECO:0007669"/>
    <property type="project" value="InterPro"/>
</dbReference>
<evidence type="ECO:0000256" key="7">
    <source>
        <dbReference type="ARBA" id="ARBA00023004"/>
    </source>
</evidence>
<keyword evidence="5" id="KW-0677">Repeat</keyword>
<dbReference type="PANTHER" id="PTHR19879:SF9">
    <property type="entry name" value="TRANSCRIPTION INITIATION FACTOR TFIID SUBUNIT 5"/>
    <property type="match status" value="1"/>
</dbReference>
<feature type="repeat" description="WD" evidence="8">
    <location>
        <begin position="273"/>
        <end position="314"/>
    </location>
</feature>
<comment type="caution">
    <text evidence="12">The sequence shown here is derived from an EMBL/GenBank/DDBJ whole genome shotgun (WGS) entry which is preliminary data.</text>
</comment>
<keyword evidence="13" id="KW-1185">Reference proteome</keyword>
<dbReference type="EMBL" id="JACHEJ010000011">
    <property type="protein sequence ID" value="MBB6181592.1"/>
    <property type="molecule type" value="Genomic_DNA"/>
</dbReference>
<accession>A0A7X0DE58</accession>
<dbReference type="InterPro" id="IPR002327">
    <property type="entry name" value="Cyt_c_1A/1B"/>
</dbReference>
<dbReference type="SUPFAM" id="SSF46626">
    <property type="entry name" value="Cytochrome c"/>
    <property type="match status" value="1"/>
</dbReference>
<keyword evidence="7 9" id="KW-0408">Iron</keyword>
<dbReference type="AlphaFoldDB" id="A0A7X0DE58"/>
<evidence type="ECO:0000313" key="13">
    <source>
        <dbReference type="Proteomes" id="UP000535501"/>
    </source>
</evidence>
<keyword evidence="6" id="KW-0249">Electron transport</keyword>
<evidence type="ECO:0000256" key="10">
    <source>
        <dbReference type="SAM" id="SignalP"/>
    </source>
</evidence>
<feature type="repeat" description="WD" evidence="8">
    <location>
        <begin position="110"/>
        <end position="151"/>
    </location>
</feature>
<dbReference type="GO" id="GO:0020037">
    <property type="term" value="F:heme binding"/>
    <property type="evidence" value="ECO:0007669"/>
    <property type="project" value="InterPro"/>
</dbReference>
<dbReference type="GO" id="GO:0046872">
    <property type="term" value="F:metal ion binding"/>
    <property type="evidence" value="ECO:0007669"/>
    <property type="project" value="UniProtKB-KW"/>
</dbReference>
<protein>
    <submittedName>
        <fullName evidence="12">Cytochrome c</fullName>
    </submittedName>
</protein>
<sequence length="430" mass="44931">MNAIGALRCVSTGLCFIIGAAAYAAELRGHGGAVRSIAVSSDAETAITGSFDATAIIWSLETGEARQVLLFHEGQVDVVVALPEGRYASAGIDGNIAIWEIGRSEPISVLRGHSGPVVALALAPDGKTLASGSRDATIRLWPLPEGSSRVLRGHDGSINALTFLPDGTLASAGYDSTVMLWPADETVASKRLSMPTPVNALATVADGRLFGAGSDGKLREIDRSGAVIGEYAVSTGPLIALATAADNRHLAVSALKDGVVLFDLYTHRPARNLNTAGAAVWALAFTGGGRAILAGGTDPVVGEWNVDTGQRADRFATSQLDLMAGFADNPDAESFRACIACHTLDPDQGNRAGPTLHGIFGRRIATVDGYPYSPALQGMDIVWTPETVSELFVLGPSKFTPGTKMPEQTITDPKDRAALIRFLEAETGRK</sequence>
<dbReference type="PRINTS" id="PR00320">
    <property type="entry name" value="GPROTEINBRPT"/>
</dbReference>
<feature type="domain" description="Cytochrome c" evidence="11">
    <location>
        <begin position="320"/>
        <end position="427"/>
    </location>
</feature>
<organism evidence="12 13">
    <name type="scientific">Pseudorhizobium flavum</name>
    <dbReference type="NCBI Taxonomy" id="1335061"/>
    <lineage>
        <taxon>Bacteria</taxon>
        <taxon>Pseudomonadati</taxon>
        <taxon>Pseudomonadota</taxon>
        <taxon>Alphaproteobacteria</taxon>
        <taxon>Hyphomicrobiales</taxon>
        <taxon>Rhizobiaceae</taxon>
        <taxon>Rhizobium/Agrobacterium group</taxon>
        <taxon>Pseudorhizobium</taxon>
    </lineage>
</organism>
<evidence type="ECO:0000313" key="12">
    <source>
        <dbReference type="EMBL" id="MBB6181592.1"/>
    </source>
</evidence>
<dbReference type="InterPro" id="IPR001680">
    <property type="entry name" value="WD40_rpt"/>
</dbReference>
<dbReference type="InterPro" id="IPR036322">
    <property type="entry name" value="WD40_repeat_dom_sf"/>
</dbReference>
<proteinExistence type="predicted"/>
<keyword evidence="10" id="KW-0732">Signal</keyword>
<evidence type="ECO:0000256" key="8">
    <source>
        <dbReference type="PROSITE-ProRule" id="PRU00221"/>
    </source>
</evidence>
<evidence type="ECO:0000256" key="9">
    <source>
        <dbReference type="PROSITE-ProRule" id="PRU00433"/>
    </source>
</evidence>
<dbReference type="PRINTS" id="PR00604">
    <property type="entry name" value="CYTCHRMECIAB"/>
</dbReference>
<keyword evidence="2 8" id="KW-0853">WD repeat</keyword>
<dbReference type="Gene3D" id="1.10.760.10">
    <property type="entry name" value="Cytochrome c-like domain"/>
    <property type="match status" value="1"/>
</dbReference>
<reference evidence="12 13" key="1">
    <citation type="submission" date="2020-08" db="EMBL/GenBank/DDBJ databases">
        <title>Genomic Encyclopedia of Type Strains, Phase IV (KMG-IV): sequencing the most valuable type-strain genomes for metagenomic binning, comparative biology and taxonomic classification.</title>
        <authorList>
            <person name="Goeker M."/>
        </authorList>
    </citation>
    <scope>NUCLEOTIDE SEQUENCE [LARGE SCALE GENOMIC DNA]</scope>
    <source>
        <strain evidence="12 13">DSM 102134</strain>
    </source>
</reference>
<keyword evidence="3 9" id="KW-0349">Heme</keyword>
<name>A0A7X0DE58_9HYPH</name>
<dbReference type="PANTHER" id="PTHR19879">
    <property type="entry name" value="TRANSCRIPTION INITIATION FACTOR TFIID"/>
    <property type="match status" value="1"/>
</dbReference>
<feature type="signal peptide" evidence="10">
    <location>
        <begin position="1"/>
        <end position="24"/>
    </location>
</feature>
<evidence type="ECO:0000259" key="11">
    <source>
        <dbReference type="PROSITE" id="PS51007"/>
    </source>
</evidence>
<feature type="chain" id="PRO_5031485043" evidence="10">
    <location>
        <begin position="25"/>
        <end position="430"/>
    </location>
</feature>
<dbReference type="InterPro" id="IPR036909">
    <property type="entry name" value="Cyt_c-like_dom_sf"/>
</dbReference>
<evidence type="ECO:0000256" key="2">
    <source>
        <dbReference type="ARBA" id="ARBA00022574"/>
    </source>
</evidence>
<dbReference type="InterPro" id="IPR020472">
    <property type="entry name" value="WD40_PAC1"/>
</dbReference>
<evidence type="ECO:0000256" key="6">
    <source>
        <dbReference type="ARBA" id="ARBA00022982"/>
    </source>
</evidence>
<dbReference type="SMART" id="SM00320">
    <property type="entry name" value="WD40"/>
    <property type="match status" value="7"/>
</dbReference>
<feature type="repeat" description="WD" evidence="8">
    <location>
        <begin position="151"/>
        <end position="181"/>
    </location>
</feature>
<keyword evidence="4 9" id="KW-0479">Metal-binding</keyword>
<dbReference type="PROSITE" id="PS51007">
    <property type="entry name" value="CYTC"/>
    <property type="match status" value="1"/>
</dbReference>
<dbReference type="PROSITE" id="PS50294">
    <property type="entry name" value="WD_REPEATS_REGION"/>
    <property type="match status" value="3"/>
</dbReference>
<dbReference type="Pfam" id="PF00400">
    <property type="entry name" value="WD40"/>
    <property type="match status" value="3"/>
</dbReference>
<evidence type="ECO:0000256" key="3">
    <source>
        <dbReference type="ARBA" id="ARBA00022617"/>
    </source>
</evidence>
<gene>
    <name evidence="12" type="ORF">HNQ75_003580</name>
</gene>
<evidence type="ECO:0000256" key="4">
    <source>
        <dbReference type="ARBA" id="ARBA00022723"/>
    </source>
</evidence>